<accession>A0A0G9H1W5</accession>
<keyword evidence="1" id="KW-0732">Signal</keyword>
<dbReference type="PATRIC" id="fig|1440762.4.peg.1374"/>
<dbReference type="InterPro" id="IPR032710">
    <property type="entry name" value="NTF2-like_dom_sf"/>
</dbReference>
<dbReference type="InterPro" id="IPR037401">
    <property type="entry name" value="SnoaL-like"/>
</dbReference>
<sequence length="141" mass="14893">MKAASLVLLAAGLSDSARASPSPQAVVQAMFDAFNRHDAAAMASLYADDARLASSDFCANRSGPADVLRTYRALFVAYPDIRDEVEQVVAQGDHVAVRFVARSGQGSSALAMPIATFLTVRHGRIQSDESTFDTGGRACTP</sequence>
<comment type="caution">
    <text evidence="3">The sequence shown here is derived from an EMBL/GenBank/DDBJ whole genome shotgun (WGS) entry which is preliminary data.</text>
</comment>
<reference evidence="3 4" key="1">
    <citation type="journal article" date="2015" name="Antonie Van Leeuwenhoek">
        <title>A phylogenomic and molecular marker based taxonomic framework for the order Xanthomonadales: proposal to transfer the families Algiphilaceae and Solimonadaceae to the order Nevskiales ord. nov. and to create a new family within the order Xanthomonadales, the family Rhodanobacteraceae fam. nov., containing the genus Rhodanobacter and its closest relatives.</title>
        <authorList>
            <person name="Naushad S."/>
            <person name="Adeolu M."/>
            <person name="Wong S."/>
            <person name="Sohail M."/>
            <person name="Schellhorn H.E."/>
            <person name="Gupta R.S."/>
        </authorList>
    </citation>
    <scope>NUCLEOTIDE SEQUENCE [LARGE SCALE GENOMIC DNA]</scope>
    <source>
        <strain evidence="3 4">DSM 16301</strain>
    </source>
</reference>
<protein>
    <recommendedName>
        <fullName evidence="2">SnoaL-like domain-containing protein</fullName>
    </recommendedName>
</protein>
<evidence type="ECO:0000259" key="2">
    <source>
        <dbReference type="Pfam" id="PF12680"/>
    </source>
</evidence>
<feature type="chain" id="PRO_5002575808" description="SnoaL-like domain-containing protein" evidence="1">
    <location>
        <begin position="20"/>
        <end position="141"/>
    </location>
</feature>
<evidence type="ECO:0000313" key="4">
    <source>
        <dbReference type="Proteomes" id="UP000035481"/>
    </source>
</evidence>
<feature type="domain" description="SnoaL-like" evidence="2">
    <location>
        <begin position="27"/>
        <end position="125"/>
    </location>
</feature>
<dbReference type="Pfam" id="PF12680">
    <property type="entry name" value="SnoaL_2"/>
    <property type="match status" value="1"/>
</dbReference>
<gene>
    <name evidence="3" type="ORF">Y882_09385</name>
</gene>
<organism evidence="3 4">
    <name type="scientific">Dyella japonica DSM 16301</name>
    <dbReference type="NCBI Taxonomy" id="1440762"/>
    <lineage>
        <taxon>Bacteria</taxon>
        <taxon>Pseudomonadati</taxon>
        <taxon>Pseudomonadota</taxon>
        <taxon>Gammaproteobacteria</taxon>
        <taxon>Lysobacterales</taxon>
        <taxon>Rhodanobacteraceae</taxon>
        <taxon>Dyella</taxon>
    </lineage>
</organism>
<dbReference type="EMBL" id="JPLA01000024">
    <property type="protein sequence ID" value="KLD63830.1"/>
    <property type="molecule type" value="Genomic_DNA"/>
</dbReference>
<evidence type="ECO:0000313" key="3">
    <source>
        <dbReference type="EMBL" id="KLD63830.1"/>
    </source>
</evidence>
<dbReference type="Proteomes" id="UP000035481">
    <property type="component" value="Unassembled WGS sequence"/>
</dbReference>
<evidence type="ECO:0000256" key="1">
    <source>
        <dbReference type="SAM" id="SignalP"/>
    </source>
</evidence>
<dbReference type="AlphaFoldDB" id="A0A0G9H1W5"/>
<feature type="signal peptide" evidence="1">
    <location>
        <begin position="1"/>
        <end position="19"/>
    </location>
</feature>
<proteinExistence type="predicted"/>
<dbReference type="STRING" id="1440762.Y882_09385"/>
<dbReference type="SUPFAM" id="SSF54427">
    <property type="entry name" value="NTF2-like"/>
    <property type="match status" value="1"/>
</dbReference>
<dbReference type="Gene3D" id="3.10.450.50">
    <property type="match status" value="1"/>
</dbReference>
<name>A0A0G9H1W5_9GAMM</name>